<keyword evidence="12" id="KW-0325">Glycoprotein</keyword>
<keyword evidence="5" id="KW-0645">Protease</keyword>
<dbReference type="InterPro" id="IPR001375">
    <property type="entry name" value="Peptidase_S9_cat"/>
</dbReference>
<dbReference type="HOGENOM" id="CLU_006105_0_0_1"/>
<dbReference type="InterPro" id="IPR002469">
    <property type="entry name" value="Peptidase_S9B_N"/>
</dbReference>
<gene>
    <name evidence="17" type="ORF">K443DRAFT_674961</name>
</gene>
<dbReference type="InterPro" id="IPR002471">
    <property type="entry name" value="Pept_S9_AS"/>
</dbReference>
<evidence type="ECO:0000256" key="1">
    <source>
        <dbReference type="ARBA" id="ARBA00004576"/>
    </source>
</evidence>
<evidence type="ECO:0000256" key="8">
    <source>
        <dbReference type="ARBA" id="ARBA00022825"/>
    </source>
</evidence>
<keyword evidence="3" id="KW-0031">Aminopeptidase</keyword>
<dbReference type="GO" id="GO:0006508">
    <property type="term" value="P:proteolysis"/>
    <property type="evidence" value="ECO:0007669"/>
    <property type="project" value="UniProtKB-KW"/>
</dbReference>
<dbReference type="Proteomes" id="UP000054477">
    <property type="component" value="Unassembled WGS sequence"/>
</dbReference>
<name>A0A0C9X0R8_9AGAR</name>
<evidence type="ECO:0008006" key="19">
    <source>
        <dbReference type="Google" id="ProtNLM"/>
    </source>
</evidence>
<dbReference type="Pfam" id="PF00326">
    <property type="entry name" value="Peptidase_S9"/>
    <property type="match status" value="1"/>
</dbReference>
<organism evidence="17 18">
    <name type="scientific">Laccaria amethystina LaAM-08-1</name>
    <dbReference type="NCBI Taxonomy" id="1095629"/>
    <lineage>
        <taxon>Eukaryota</taxon>
        <taxon>Fungi</taxon>
        <taxon>Dikarya</taxon>
        <taxon>Basidiomycota</taxon>
        <taxon>Agaricomycotina</taxon>
        <taxon>Agaricomycetes</taxon>
        <taxon>Agaricomycetidae</taxon>
        <taxon>Agaricales</taxon>
        <taxon>Agaricineae</taxon>
        <taxon>Hydnangiaceae</taxon>
        <taxon>Laccaria</taxon>
    </lineage>
</organism>
<evidence type="ECO:0000256" key="4">
    <source>
        <dbReference type="ARBA" id="ARBA00022554"/>
    </source>
</evidence>
<dbReference type="FunFam" id="3.40.50.1820:FF:000003">
    <property type="entry name" value="Dipeptidyl peptidase 4"/>
    <property type="match status" value="1"/>
</dbReference>
<evidence type="ECO:0000256" key="13">
    <source>
        <dbReference type="SAM" id="MobiDB-lite"/>
    </source>
</evidence>
<evidence type="ECO:0000256" key="5">
    <source>
        <dbReference type="ARBA" id="ARBA00022670"/>
    </source>
</evidence>
<comment type="subcellular location">
    <subcellularLocation>
        <location evidence="1">Vacuole membrane</location>
        <topology evidence="1">Single-pass type II membrane protein</topology>
    </subcellularLocation>
</comment>
<sequence length="918" mass="102066">MPIPNDDADHTQPGPSIHARMPNETHVDPLIVRPTVYYGEGTFDPPSSDDEQESLLGSGSDKDIPGSPGMAEMGGHSPGRRGSSVERHHHKSTSLRKLVIALVVLVGVAAAIGIIGAFTYTGASYRRVVGARKITMDHIFNGTFYAQGYHLNWVPEAGDGVYSTSEGGYIRLVDLKTGTTKNLVAAHDVKDEHGNALYMGDWKVSPDMKYILIKVDYRKQWRWSSFGNYYVHNIAAKTTHPIIPPSHPSRTAFATWSPTGEAIAYVTDNDLYILPSAAPNTKPIRITSTGNASLFHGVPDWVYEEEIFSADSALWWSPTSHKLAFLSFDETLVEEFKFPIYNPTEDSNAVIPYTTDVTMKYPKPGYHNPLVSVHVFDLGRYLEKVADLGGEEEVPAEEETLTLDWDGRRPVEDSVVLEVAWVGNGSLVVKEVNRNADDGNVLVFDLDDVDSFVRARGRAVRRLGREGEEGDSGWIDNEQTIYPLSSSSSSSSWSSSLDLDGDAYLDIVPTPEGYNHIALFSPATSSTPMFLTSGNWEVTGGIQSVDAKRGLVYYLAANPSSIERQLYSVAIPSLLSSSSEDENEKDKVVEPTSMTDASKPAFHAVSFSPQAGFYILSYQGPGIPWQRVVQVDNPAFDHVLTLNERLLNHTLEYQAATVTHSTFLSDGYELNVKEIRPPKMDDSGRTKYPVLFRVYGGPHSQTVDLRFSRDWHEYIACALEYIVVVVDGRGTGFKGRKLRNPVKGNLGYWETVDQVNAARAWAKKEYVDPKRIGIWGWSYGGFMSSKVVEANAGIHSLAMAVAPVTSWRLYDSIYTERYMNLPELNPGGYVNASISNVTGFHKVDYLLAHGSGDDNVHYANSAHLLDMFTKAQVRRFRFRMFTDSDHSISRRGAQREIYEYLTGFLVEKWGKGGRRRRV</sequence>
<protein>
    <recommendedName>
        <fullName evidence="19">Dipeptidyl-peptidase IV</fullName>
    </recommendedName>
</protein>
<evidence type="ECO:0000256" key="14">
    <source>
        <dbReference type="SAM" id="Phobius"/>
    </source>
</evidence>
<dbReference type="GO" id="GO:0005774">
    <property type="term" value="C:vacuolar membrane"/>
    <property type="evidence" value="ECO:0007669"/>
    <property type="project" value="UniProtKB-SubCell"/>
</dbReference>
<dbReference type="Gene3D" id="3.40.50.1820">
    <property type="entry name" value="alpha/beta hydrolase"/>
    <property type="match status" value="1"/>
</dbReference>
<dbReference type="PANTHER" id="PTHR11731:SF200">
    <property type="entry name" value="DIPEPTIDYL PEPTIDASE 10, ISOFORM B"/>
    <property type="match status" value="1"/>
</dbReference>
<evidence type="ECO:0000256" key="9">
    <source>
        <dbReference type="ARBA" id="ARBA00022968"/>
    </source>
</evidence>
<keyword evidence="7" id="KW-0378">Hydrolase</keyword>
<dbReference type="SUPFAM" id="SSF53474">
    <property type="entry name" value="alpha/beta-Hydrolases"/>
    <property type="match status" value="1"/>
</dbReference>
<reference evidence="18" key="2">
    <citation type="submission" date="2015-01" db="EMBL/GenBank/DDBJ databases">
        <title>Evolutionary Origins and Diversification of the Mycorrhizal Mutualists.</title>
        <authorList>
            <consortium name="DOE Joint Genome Institute"/>
            <consortium name="Mycorrhizal Genomics Consortium"/>
            <person name="Kohler A."/>
            <person name="Kuo A."/>
            <person name="Nagy L.G."/>
            <person name="Floudas D."/>
            <person name="Copeland A."/>
            <person name="Barry K.W."/>
            <person name="Cichocki N."/>
            <person name="Veneault-Fourrey C."/>
            <person name="LaButti K."/>
            <person name="Lindquist E.A."/>
            <person name="Lipzen A."/>
            <person name="Lundell T."/>
            <person name="Morin E."/>
            <person name="Murat C."/>
            <person name="Riley R."/>
            <person name="Ohm R."/>
            <person name="Sun H."/>
            <person name="Tunlid A."/>
            <person name="Henrissat B."/>
            <person name="Grigoriev I.V."/>
            <person name="Hibbett D.S."/>
            <person name="Martin F."/>
        </authorList>
    </citation>
    <scope>NUCLEOTIDE SEQUENCE [LARGE SCALE GENOMIC DNA]</scope>
    <source>
        <strain evidence="18">LaAM-08-1</strain>
    </source>
</reference>
<dbReference type="SUPFAM" id="SSF82171">
    <property type="entry name" value="DPP6 N-terminal domain-like"/>
    <property type="match status" value="1"/>
</dbReference>
<dbReference type="STRING" id="1095629.A0A0C9X0R8"/>
<accession>A0A0C9X0R8</accession>
<dbReference type="PROSITE" id="PS00708">
    <property type="entry name" value="PRO_ENDOPEP_SER"/>
    <property type="match status" value="1"/>
</dbReference>
<evidence type="ECO:0000313" key="17">
    <source>
        <dbReference type="EMBL" id="KIK05680.1"/>
    </source>
</evidence>
<dbReference type="OrthoDB" id="16520at2759"/>
<comment type="similarity">
    <text evidence="2">Belongs to the peptidase S9B family.</text>
</comment>
<dbReference type="InterPro" id="IPR050278">
    <property type="entry name" value="Serine_Prot_S9B/DPPIV"/>
</dbReference>
<evidence type="ECO:0000256" key="2">
    <source>
        <dbReference type="ARBA" id="ARBA00006150"/>
    </source>
</evidence>
<feature type="transmembrane region" description="Helical" evidence="14">
    <location>
        <begin position="98"/>
        <end position="120"/>
    </location>
</feature>
<dbReference type="AlphaFoldDB" id="A0A0C9X0R8"/>
<keyword evidence="11 14" id="KW-0472">Membrane</keyword>
<evidence type="ECO:0000313" key="18">
    <source>
        <dbReference type="Proteomes" id="UP000054477"/>
    </source>
</evidence>
<evidence type="ECO:0000256" key="3">
    <source>
        <dbReference type="ARBA" id="ARBA00022438"/>
    </source>
</evidence>
<keyword evidence="4" id="KW-0926">Vacuole</keyword>
<feature type="domain" description="Dipeptidylpeptidase IV N-terminal" evidence="16">
    <location>
        <begin position="205"/>
        <end position="625"/>
    </location>
</feature>
<keyword evidence="9" id="KW-0735">Signal-anchor</keyword>
<dbReference type="GO" id="GO:0008239">
    <property type="term" value="F:dipeptidyl-peptidase activity"/>
    <property type="evidence" value="ECO:0007669"/>
    <property type="project" value="TreeGrafter"/>
</dbReference>
<dbReference type="Gene3D" id="2.140.10.30">
    <property type="entry name" value="Dipeptidylpeptidase IV, N-terminal domain"/>
    <property type="match status" value="1"/>
</dbReference>
<proteinExistence type="inferred from homology"/>
<evidence type="ECO:0000256" key="10">
    <source>
        <dbReference type="ARBA" id="ARBA00022989"/>
    </source>
</evidence>
<evidence type="ECO:0000256" key="12">
    <source>
        <dbReference type="ARBA" id="ARBA00023180"/>
    </source>
</evidence>
<keyword evidence="10 14" id="KW-1133">Transmembrane helix</keyword>
<evidence type="ECO:0000256" key="6">
    <source>
        <dbReference type="ARBA" id="ARBA00022692"/>
    </source>
</evidence>
<feature type="region of interest" description="Disordered" evidence="13">
    <location>
        <begin position="1"/>
        <end position="90"/>
    </location>
</feature>
<keyword evidence="6 14" id="KW-0812">Transmembrane</keyword>
<dbReference type="GO" id="GO:0005886">
    <property type="term" value="C:plasma membrane"/>
    <property type="evidence" value="ECO:0007669"/>
    <property type="project" value="TreeGrafter"/>
</dbReference>
<dbReference type="GO" id="GO:0004177">
    <property type="term" value="F:aminopeptidase activity"/>
    <property type="evidence" value="ECO:0007669"/>
    <property type="project" value="UniProtKB-KW"/>
</dbReference>
<feature type="domain" description="Peptidase S9 prolyl oligopeptidase catalytic" evidence="15">
    <location>
        <begin position="710"/>
        <end position="910"/>
    </location>
</feature>
<reference evidence="17 18" key="1">
    <citation type="submission" date="2014-04" db="EMBL/GenBank/DDBJ databases">
        <authorList>
            <consortium name="DOE Joint Genome Institute"/>
            <person name="Kuo A."/>
            <person name="Kohler A."/>
            <person name="Nagy L.G."/>
            <person name="Floudas D."/>
            <person name="Copeland A."/>
            <person name="Barry K.W."/>
            <person name="Cichocki N."/>
            <person name="Veneault-Fourrey C."/>
            <person name="LaButti K."/>
            <person name="Lindquist E.A."/>
            <person name="Lipzen A."/>
            <person name="Lundell T."/>
            <person name="Morin E."/>
            <person name="Murat C."/>
            <person name="Sun H."/>
            <person name="Tunlid A."/>
            <person name="Henrissat B."/>
            <person name="Grigoriev I.V."/>
            <person name="Hibbett D.S."/>
            <person name="Martin F."/>
            <person name="Nordberg H.P."/>
            <person name="Cantor M.N."/>
            <person name="Hua S.X."/>
        </authorList>
    </citation>
    <scope>NUCLEOTIDE SEQUENCE [LARGE SCALE GENOMIC DNA]</scope>
    <source>
        <strain evidence="17 18">LaAM-08-1</strain>
    </source>
</reference>
<dbReference type="EMBL" id="KN838558">
    <property type="protein sequence ID" value="KIK05680.1"/>
    <property type="molecule type" value="Genomic_DNA"/>
</dbReference>
<evidence type="ECO:0000259" key="15">
    <source>
        <dbReference type="Pfam" id="PF00326"/>
    </source>
</evidence>
<dbReference type="Pfam" id="PF00930">
    <property type="entry name" value="DPPIV_N"/>
    <property type="match status" value="1"/>
</dbReference>
<evidence type="ECO:0000256" key="11">
    <source>
        <dbReference type="ARBA" id="ARBA00023136"/>
    </source>
</evidence>
<dbReference type="GO" id="GO:0004252">
    <property type="term" value="F:serine-type endopeptidase activity"/>
    <property type="evidence" value="ECO:0007669"/>
    <property type="project" value="InterPro"/>
</dbReference>
<keyword evidence="8" id="KW-0720">Serine protease</keyword>
<keyword evidence="18" id="KW-1185">Reference proteome</keyword>
<evidence type="ECO:0000259" key="16">
    <source>
        <dbReference type="Pfam" id="PF00930"/>
    </source>
</evidence>
<dbReference type="PANTHER" id="PTHR11731">
    <property type="entry name" value="PROTEASE FAMILY S9B,C DIPEPTIDYL-PEPTIDASE IV-RELATED"/>
    <property type="match status" value="1"/>
</dbReference>
<dbReference type="InterPro" id="IPR029058">
    <property type="entry name" value="AB_hydrolase_fold"/>
</dbReference>
<evidence type="ECO:0000256" key="7">
    <source>
        <dbReference type="ARBA" id="ARBA00022801"/>
    </source>
</evidence>